<evidence type="ECO:0000313" key="3">
    <source>
        <dbReference type="Proteomes" id="UP000001861"/>
    </source>
</evidence>
<gene>
    <name evidence="2" type="ORF">CC1G_03939</name>
</gene>
<accession>A8N892</accession>
<feature type="signal peptide" evidence="1">
    <location>
        <begin position="1"/>
        <end position="24"/>
    </location>
</feature>
<reference evidence="2 3" key="1">
    <citation type="journal article" date="2010" name="Proc. Natl. Acad. Sci. U.S.A.">
        <title>Insights into evolution of multicellular fungi from the assembled chromosomes of the mushroom Coprinopsis cinerea (Coprinus cinereus).</title>
        <authorList>
            <person name="Stajich J.E."/>
            <person name="Wilke S.K."/>
            <person name="Ahren D."/>
            <person name="Au C.H."/>
            <person name="Birren B.W."/>
            <person name="Borodovsky M."/>
            <person name="Burns C."/>
            <person name="Canback B."/>
            <person name="Casselton L.A."/>
            <person name="Cheng C.K."/>
            <person name="Deng J."/>
            <person name="Dietrich F.S."/>
            <person name="Fargo D.C."/>
            <person name="Farman M.L."/>
            <person name="Gathman A.C."/>
            <person name="Goldberg J."/>
            <person name="Guigo R."/>
            <person name="Hoegger P.J."/>
            <person name="Hooker J.B."/>
            <person name="Huggins A."/>
            <person name="James T.Y."/>
            <person name="Kamada T."/>
            <person name="Kilaru S."/>
            <person name="Kodira C."/>
            <person name="Kues U."/>
            <person name="Kupfer D."/>
            <person name="Kwan H.S."/>
            <person name="Lomsadze A."/>
            <person name="Li W."/>
            <person name="Lilly W.W."/>
            <person name="Ma L.J."/>
            <person name="Mackey A.J."/>
            <person name="Manning G."/>
            <person name="Martin F."/>
            <person name="Muraguchi H."/>
            <person name="Natvig D.O."/>
            <person name="Palmerini H."/>
            <person name="Ramesh M.A."/>
            <person name="Rehmeyer C.J."/>
            <person name="Roe B.A."/>
            <person name="Shenoy N."/>
            <person name="Stanke M."/>
            <person name="Ter-Hovhannisyan V."/>
            <person name="Tunlid A."/>
            <person name="Velagapudi R."/>
            <person name="Vision T.J."/>
            <person name="Zeng Q."/>
            <person name="Zolan M.E."/>
            <person name="Pukkila P.J."/>
        </authorList>
    </citation>
    <scope>NUCLEOTIDE SEQUENCE [LARGE SCALE GENOMIC DNA]</scope>
    <source>
        <strain evidence="3">Okayama-7 / 130 / ATCC MYA-4618 / FGSC 9003</strain>
    </source>
</reference>
<dbReference type="InParanoid" id="A8N892"/>
<proteinExistence type="predicted"/>
<evidence type="ECO:0000256" key="1">
    <source>
        <dbReference type="SAM" id="SignalP"/>
    </source>
</evidence>
<comment type="caution">
    <text evidence="2">The sequence shown here is derived from an EMBL/GenBank/DDBJ whole genome shotgun (WGS) entry which is preliminary data.</text>
</comment>
<dbReference type="AlphaFoldDB" id="A8N892"/>
<dbReference type="EMBL" id="AACS02000007">
    <property type="protein sequence ID" value="EAU90670.1"/>
    <property type="molecule type" value="Genomic_DNA"/>
</dbReference>
<organism evidence="2 3">
    <name type="scientific">Coprinopsis cinerea (strain Okayama-7 / 130 / ATCC MYA-4618 / FGSC 9003)</name>
    <name type="common">Inky cap fungus</name>
    <name type="synonym">Hormographiella aspergillata</name>
    <dbReference type="NCBI Taxonomy" id="240176"/>
    <lineage>
        <taxon>Eukaryota</taxon>
        <taxon>Fungi</taxon>
        <taxon>Dikarya</taxon>
        <taxon>Basidiomycota</taxon>
        <taxon>Agaricomycotina</taxon>
        <taxon>Agaricomycetes</taxon>
        <taxon>Agaricomycetidae</taxon>
        <taxon>Agaricales</taxon>
        <taxon>Agaricineae</taxon>
        <taxon>Psathyrellaceae</taxon>
        <taxon>Coprinopsis</taxon>
    </lineage>
</organism>
<dbReference type="KEGG" id="cci:CC1G_03939"/>
<feature type="chain" id="PRO_5002727123" evidence="1">
    <location>
        <begin position="25"/>
        <end position="62"/>
    </location>
</feature>
<dbReference type="Proteomes" id="UP000001861">
    <property type="component" value="Unassembled WGS sequence"/>
</dbReference>
<dbReference type="OrthoDB" id="3025387at2759"/>
<dbReference type="RefSeq" id="XP_001831048.1">
    <property type="nucleotide sequence ID" value="XM_001830996.1"/>
</dbReference>
<keyword evidence="3" id="KW-1185">Reference proteome</keyword>
<keyword evidence="1" id="KW-0732">Signal</keyword>
<dbReference type="VEuPathDB" id="FungiDB:CC1G_03939"/>
<dbReference type="GeneID" id="6007504"/>
<name>A8N892_COPC7</name>
<protein>
    <submittedName>
        <fullName evidence="2">Uncharacterized protein</fullName>
    </submittedName>
</protein>
<evidence type="ECO:0000313" key="2">
    <source>
        <dbReference type="EMBL" id="EAU90670.1"/>
    </source>
</evidence>
<sequence>MQVQRRLLSFAVFIALCALPEVAAQEPHTAIRVHHTLANEWPYVVDHTETIVWTPGPTVASG</sequence>